<dbReference type="PANTHER" id="PTHR36302:SF1">
    <property type="entry name" value="COPPER CHAPERONE PCU(A)C"/>
    <property type="match status" value="1"/>
</dbReference>
<accession>A0ABY9E9R1</accession>
<dbReference type="Proteomes" id="UP001321520">
    <property type="component" value="Chromosome"/>
</dbReference>
<dbReference type="Gene3D" id="2.60.40.1890">
    <property type="entry name" value="PCu(A)C copper chaperone"/>
    <property type="match status" value="1"/>
</dbReference>
<dbReference type="InterPro" id="IPR058248">
    <property type="entry name" value="Lxx211020-like"/>
</dbReference>
<dbReference type="SUPFAM" id="SSF110087">
    <property type="entry name" value="DR1885-like metal-binding protein"/>
    <property type="match status" value="1"/>
</dbReference>
<organism evidence="2 3">
    <name type="scientific">Microbulbifer spongiae</name>
    <dbReference type="NCBI Taxonomy" id="2944933"/>
    <lineage>
        <taxon>Bacteria</taxon>
        <taxon>Pseudomonadati</taxon>
        <taxon>Pseudomonadota</taxon>
        <taxon>Gammaproteobacteria</taxon>
        <taxon>Cellvibrionales</taxon>
        <taxon>Microbulbiferaceae</taxon>
        <taxon>Microbulbifer</taxon>
    </lineage>
</organism>
<feature type="chain" id="PRO_5047352416" evidence="1">
    <location>
        <begin position="25"/>
        <end position="157"/>
    </location>
</feature>
<reference evidence="2 3" key="1">
    <citation type="submission" date="2022-05" db="EMBL/GenBank/DDBJ databases">
        <title>Microbulbifer sp. nov., isolated from sponge.</title>
        <authorList>
            <person name="Gao L."/>
        </authorList>
    </citation>
    <scope>NUCLEOTIDE SEQUENCE [LARGE SCALE GENOMIC DNA]</scope>
    <source>
        <strain evidence="2 3">MI-G</strain>
    </source>
</reference>
<evidence type="ECO:0000256" key="1">
    <source>
        <dbReference type="SAM" id="SignalP"/>
    </source>
</evidence>
<protein>
    <submittedName>
        <fullName evidence="2">Copper chaperone PCu(A)C</fullName>
    </submittedName>
</protein>
<keyword evidence="1" id="KW-0732">Signal</keyword>
<dbReference type="InterPro" id="IPR036182">
    <property type="entry name" value="PCuAC_sf"/>
</dbReference>
<dbReference type="Pfam" id="PF04314">
    <property type="entry name" value="PCuAC"/>
    <property type="match status" value="1"/>
</dbReference>
<feature type="signal peptide" evidence="1">
    <location>
        <begin position="1"/>
        <end position="24"/>
    </location>
</feature>
<gene>
    <name evidence="2" type="ORF">M8T91_16230</name>
</gene>
<dbReference type="EMBL" id="CP098023">
    <property type="protein sequence ID" value="WKD49422.1"/>
    <property type="molecule type" value="Genomic_DNA"/>
</dbReference>
<proteinExistence type="predicted"/>
<sequence>MKNPLIAVWIIFGTALLCATQARSTTPVLTVAGYARETLPGAPMSAAYLSLHNTGMQAMLLTEVTLPEVEGASADLHSTEHRGGVSRMRRLQHLAIEAGEQLEMAPGGVHLMLNGLRLQAGETLLLRLLFADASHLDIRVPVIRMDGVNKAQHQHHE</sequence>
<dbReference type="InterPro" id="IPR007410">
    <property type="entry name" value="LpqE-like"/>
</dbReference>
<name>A0ABY9E9R1_9GAMM</name>
<evidence type="ECO:0000313" key="3">
    <source>
        <dbReference type="Proteomes" id="UP001321520"/>
    </source>
</evidence>
<keyword evidence="3" id="KW-1185">Reference proteome</keyword>
<evidence type="ECO:0000313" key="2">
    <source>
        <dbReference type="EMBL" id="WKD49422.1"/>
    </source>
</evidence>
<dbReference type="PANTHER" id="PTHR36302">
    <property type="entry name" value="BLR7088 PROTEIN"/>
    <property type="match status" value="1"/>
</dbReference>
<dbReference type="RefSeq" id="WP_301415227.1">
    <property type="nucleotide sequence ID" value="NZ_CP098023.1"/>
</dbReference>